<reference evidence="2 3" key="1">
    <citation type="journal article" date="1998" name="Science">
        <title>Genome sequence of the nematode C. elegans: a platform for investigating biology.</title>
        <authorList>
            <consortium name="The C. elegans sequencing consortium"/>
            <person name="Sulson J.E."/>
            <person name="Waterston R."/>
        </authorList>
    </citation>
    <scope>NUCLEOTIDE SEQUENCE [LARGE SCALE GENOMIC DNA]</scope>
    <source>
        <strain evidence="2 3">Bristol N2</strain>
    </source>
</reference>
<sequence>MLQYFVLGYLVFEIIRLAQLPDVCAVKFTPPPAKQATPPAAVPAPEAPKSEVSTAKSG</sequence>
<dbReference type="AGR" id="WB:WBGene00021608"/>
<keyword evidence="3" id="KW-1185">Reference proteome</keyword>
<evidence type="ECO:0000313" key="4">
    <source>
        <dbReference type="WormBase" id="Y46H3D.1"/>
    </source>
</evidence>
<dbReference type="EMBL" id="BX284605">
    <property type="protein sequence ID" value="CCD69580.1"/>
    <property type="molecule type" value="Genomic_DNA"/>
</dbReference>
<evidence type="ECO:0000313" key="2">
    <source>
        <dbReference type="EMBL" id="CCD69580.1"/>
    </source>
</evidence>
<dbReference type="CTD" id="178652"/>
<dbReference type="FunCoup" id="Q966B2">
    <property type="interactions" value="1502"/>
</dbReference>
<dbReference type="OMA" id="DVCAVKF"/>
<dbReference type="eggNOG" id="ENOG502TJ43">
    <property type="taxonomic scope" value="Eukaryota"/>
</dbReference>
<organism evidence="2 3">
    <name type="scientific">Caenorhabditis elegans</name>
    <dbReference type="NCBI Taxonomy" id="6239"/>
    <lineage>
        <taxon>Eukaryota</taxon>
        <taxon>Metazoa</taxon>
        <taxon>Ecdysozoa</taxon>
        <taxon>Nematoda</taxon>
        <taxon>Chromadorea</taxon>
        <taxon>Rhabditida</taxon>
        <taxon>Rhabditina</taxon>
        <taxon>Rhabditomorpha</taxon>
        <taxon>Rhabditoidea</taxon>
        <taxon>Rhabditidae</taxon>
        <taxon>Peloderinae</taxon>
        <taxon>Caenorhabditis</taxon>
    </lineage>
</organism>
<dbReference type="Proteomes" id="UP000001940">
    <property type="component" value="Chromosome V"/>
</dbReference>
<feature type="region of interest" description="Disordered" evidence="1">
    <location>
        <begin position="32"/>
        <end position="58"/>
    </location>
</feature>
<dbReference type="PaxDb" id="6239-Y46H3D.1"/>
<dbReference type="UCSC" id="Y46H3D.1">
    <property type="organism name" value="c. elegans"/>
</dbReference>
<dbReference type="GeneID" id="178652"/>
<accession>Q966B2</accession>
<dbReference type="RefSeq" id="NP_503466.1">
    <property type="nucleotide sequence ID" value="NM_071065.4"/>
</dbReference>
<dbReference type="KEGG" id="cel:CELE_Y46H3D.1"/>
<protein>
    <submittedName>
        <fullName evidence="2">Secreted protein</fullName>
    </submittedName>
</protein>
<proteinExistence type="predicted"/>
<dbReference type="WormBase" id="Y46H3D.1">
    <property type="protein sequence ID" value="CE24318"/>
    <property type="gene ID" value="WBGene00021608"/>
</dbReference>
<dbReference type="Bgee" id="WBGene00021608">
    <property type="expression patterns" value="Expressed in larva and 1 other cell type or tissue"/>
</dbReference>
<evidence type="ECO:0000256" key="1">
    <source>
        <dbReference type="SAM" id="MobiDB-lite"/>
    </source>
</evidence>
<name>Q966B2_CAEEL</name>
<dbReference type="HOGENOM" id="CLU_2833545_0_0_1"/>
<dbReference type="STRING" id="6239.Y46H3D.1.1"/>
<gene>
    <name evidence="2" type="ORF">CELE_Y46H3D.1</name>
    <name evidence="2 4" type="ORF">Y46H3D.1</name>
</gene>
<dbReference type="InParanoid" id="Q966B2"/>
<dbReference type="AlphaFoldDB" id="Q966B2"/>
<evidence type="ECO:0000313" key="3">
    <source>
        <dbReference type="Proteomes" id="UP000001940"/>
    </source>
</evidence>